<feature type="binding site" evidence="8">
    <location>
        <position position="55"/>
    </location>
    <ligand>
        <name>Zn(2+)</name>
        <dbReference type="ChEBI" id="CHEBI:29105"/>
        <label>2</label>
    </ligand>
</feature>
<feature type="binding site" evidence="8">
    <location>
        <position position="338"/>
    </location>
    <ligand>
        <name>Zn(2+)</name>
        <dbReference type="ChEBI" id="CHEBI:29105"/>
        <label>2</label>
    </ligand>
</feature>
<keyword evidence="3 8" id="KW-0479">Metal-binding</keyword>
<keyword evidence="5 8" id="KW-0862">Zinc</keyword>
<feature type="binding site" evidence="8">
    <location>
        <position position="295"/>
    </location>
    <ligand>
        <name>Zn(2+)</name>
        <dbReference type="ChEBI" id="CHEBI:29105"/>
        <label>2</label>
    </ligand>
</feature>
<dbReference type="InterPro" id="IPR017850">
    <property type="entry name" value="Alkaline_phosphatase_core_sf"/>
</dbReference>
<feature type="binding site" evidence="8">
    <location>
        <position position="55"/>
    </location>
    <ligand>
        <name>Mg(2+)</name>
        <dbReference type="ChEBI" id="CHEBI:18420"/>
    </ligand>
</feature>
<keyword evidence="11" id="KW-1185">Reference proteome</keyword>
<evidence type="ECO:0000256" key="2">
    <source>
        <dbReference type="ARBA" id="ARBA00022553"/>
    </source>
</evidence>
<dbReference type="STRING" id="1121301.SAMN02745912_01344"/>
<dbReference type="SMART" id="SM00098">
    <property type="entry name" value="alkPPc"/>
    <property type="match status" value="1"/>
</dbReference>
<evidence type="ECO:0000256" key="1">
    <source>
        <dbReference type="ARBA" id="ARBA00005984"/>
    </source>
</evidence>
<evidence type="ECO:0000256" key="9">
    <source>
        <dbReference type="RuleBase" id="RU003946"/>
    </source>
</evidence>
<protein>
    <submittedName>
        <fullName evidence="10">Alkaline phosphatase</fullName>
    </submittedName>
</protein>
<evidence type="ECO:0000256" key="5">
    <source>
        <dbReference type="ARBA" id="ARBA00022833"/>
    </source>
</evidence>
<dbReference type="CDD" id="cd16012">
    <property type="entry name" value="ALP"/>
    <property type="match status" value="1"/>
</dbReference>
<keyword evidence="6 8" id="KW-0460">Magnesium</keyword>
<evidence type="ECO:0000313" key="10">
    <source>
        <dbReference type="EMBL" id="SHJ85069.1"/>
    </source>
</evidence>
<gene>
    <name evidence="10" type="ORF">SAMN02745912_01344</name>
</gene>
<feature type="binding site" evidence="8">
    <location>
        <position position="339"/>
    </location>
    <ligand>
        <name>Zn(2+)</name>
        <dbReference type="ChEBI" id="CHEBI:29105"/>
        <label>2</label>
    </ligand>
</feature>
<comment type="cofactor">
    <cofactor evidence="8">
        <name>Mg(2+)</name>
        <dbReference type="ChEBI" id="CHEBI:18420"/>
    </cofactor>
    <text evidence="8">Binds 1 Mg(2+) ion.</text>
</comment>
<keyword evidence="4" id="KW-0378">Hydrolase</keyword>
<dbReference type="EMBL" id="FRAG01000011">
    <property type="protein sequence ID" value="SHJ85069.1"/>
    <property type="molecule type" value="Genomic_DNA"/>
</dbReference>
<feature type="binding site" evidence="8">
    <location>
        <position position="450"/>
    </location>
    <ligand>
        <name>Zn(2+)</name>
        <dbReference type="ChEBI" id="CHEBI:29105"/>
        <label>2</label>
    </ligand>
</feature>
<feature type="binding site" evidence="8">
    <location>
        <position position="154"/>
    </location>
    <ligand>
        <name>Mg(2+)</name>
        <dbReference type="ChEBI" id="CHEBI:18420"/>
    </ligand>
</feature>
<accession>A0A1M6MNQ9</accession>
<dbReference type="AlphaFoldDB" id="A0A1M6MNQ9"/>
<dbReference type="RefSeq" id="WP_073148212.1">
    <property type="nucleotide sequence ID" value="NZ_FRAG01000011.1"/>
</dbReference>
<dbReference type="PANTHER" id="PTHR11596">
    <property type="entry name" value="ALKALINE PHOSPHATASE"/>
    <property type="match status" value="1"/>
</dbReference>
<reference evidence="11" key="1">
    <citation type="submission" date="2016-11" db="EMBL/GenBank/DDBJ databases">
        <authorList>
            <person name="Varghese N."/>
            <person name="Submissions S."/>
        </authorList>
    </citation>
    <scope>NUCLEOTIDE SEQUENCE [LARGE SCALE GENOMIC DNA]</scope>
    <source>
        <strain evidence="11">DSM 15212 / CIP 107654 / DViRD3</strain>
    </source>
</reference>
<feature type="binding site" evidence="8">
    <location>
        <position position="156"/>
    </location>
    <ligand>
        <name>Mg(2+)</name>
        <dbReference type="ChEBI" id="CHEBI:18420"/>
    </ligand>
</feature>
<dbReference type="PANTHER" id="PTHR11596:SF5">
    <property type="entry name" value="ALKALINE PHOSPHATASE"/>
    <property type="match status" value="1"/>
</dbReference>
<dbReference type="Gene3D" id="1.10.60.40">
    <property type="match status" value="1"/>
</dbReference>
<dbReference type="Proteomes" id="UP000184465">
    <property type="component" value="Unassembled WGS sequence"/>
</dbReference>
<evidence type="ECO:0000256" key="6">
    <source>
        <dbReference type="ARBA" id="ARBA00022842"/>
    </source>
</evidence>
<dbReference type="PROSITE" id="PS00123">
    <property type="entry name" value="ALKALINE_PHOSPHATASE"/>
    <property type="match status" value="1"/>
</dbReference>
<feature type="binding site" evidence="8">
    <location>
        <position position="290"/>
    </location>
    <ligand>
        <name>Mg(2+)</name>
        <dbReference type="ChEBI" id="CHEBI:18420"/>
    </ligand>
</feature>
<dbReference type="InterPro" id="IPR018299">
    <property type="entry name" value="Alkaline_phosphatase_AS"/>
</dbReference>
<proteinExistence type="inferred from homology"/>
<comment type="similarity">
    <text evidence="1 9">Belongs to the alkaline phosphatase family.</text>
</comment>
<evidence type="ECO:0000256" key="7">
    <source>
        <dbReference type="PIRSR" id="PIRSR601952-1"/>
    </source>
</evidence>
<feature type="binding site" evidence="8">
    <location>
        <position position="299"/>
    </location>
    <ligand>
        <name>Zn(2+)</name>
        <dbReference type="ChEBI" id="CHEBI:29105"/>
        <label>2</label>
    </ligand>
</feature>
<keyword evidence="2" id="KW-0597">Phosphoprotein</keyword>
<comment type="cofactor">
    <cofactor evidence="8">
        <name>Zn(2+)</name>
        <dbReference type="ChEBI" id="CHEBI:29105"/>
    </cofactor>
    <text evidence="8">Binds 2 Zn(2+) ions.</text>
</comment>
<evidence type="ECO:0000256" key="3">
    <source>
        <dbReference type="ARBA" id="ARBA00022723"/>
    </source>
</evidence>
<dbReference type="Pfam" id="PF00245">
    <property type="entry name" value="Alk_phosphatase"/>
    <property type="match status" value="1"/>
</dbReference>
<dbReference type="PRINTS" id="PR00113">
    <property type="entry name" value="ALKPHPHTASE"/>
</dbReference>
<name>A0A1M6MNQ9_PARC5</name>
<feature type="active site" description="Phosphoserine intermediate" evidence="7">
    <location>
        <position position="103"/>
    </location>
</feature>
<dbReference type="InterPro" id="IPR001952">
    <property type="entry name" value="Alkaline_phosphatase"/>
</dbReference>
<evidence type="ECO:0000256" key="8">
    <source>
        <dbReference type="PIRSR" id="PIRSR601952-2"/>
    </source>
</evidence>
<evidence type="ECO:0000313" key="11">
    <source>
        <dbReference type="Proteomes" id="UP000184465"/>
    </source>
</evidence>
<dbReference type="OrthoDB" id="9794455at2"/>
<dbReference type="Gene3D" id="3.40.720.10">
    <property type="entry name" value="Alkaline Phosphatase, subunit A"/>
    <property type="match status" value="1"/>
</dbReference>
<dbReference type="GO" id="GO:0004035">
    <property type="term" value="F:alkaline phosphatase activity"/>
    <property type="evidence" value="ECO:0007669"/>
    <property type="project" value="TreeGrafter"/>
</dbReference>
<evidence type="ECO:0000256" key="4">
    <source>
        <dbReference type="ARBA" id="ARBA00022801"/>
    </source>
</evidence>
<dbReference type="SUPFAM" id="SSF53649">
    <property type="entry name" value="Alkaline phosphatase-like"/>
    <property type="match status" value="1"/>
</dbReference>
<dbReference type="GO" id="GO:0046872">
    <property type="term" value="F:metal ion binding"/>
    <property type="evidence" value="ECO:0007669"/>
    <property type="project" value="UniProtKB-KW"/>
</dbReference>
<organism evidence="10 11">
    <name type="scientific">Paramaledivibacter caminithermalis (strain DSM 15212 / CIP 107654 / DViRD3)</name>
    <name type="common">Clostridium caminithermale</name>
    <dbReference type="NCBI Taxonomy" id="1121301"/>
    <lineage>
        <taxon>Bacteria</taxon>
        <taxon>Bacillati</taxon>
        <taxon>Bacillota</taxon>
        <taxon>Clostridia</taxon>
        <taxon>Peptostreptococcales</taxon>
        <taxon>Caminicellaceae</taxon>
        <taxon>Paramaledivibacter</taxon>
    </lineage>
</organism>
<sequence length="490" mass="53752">MFKKNLFTRFLVAVLLIGLIVANGLTSFDGNKLFKSIEAEAAENAPKYVFYFIGDGLGAAQRQIAEYYKQEVTGDKNAKLLMNTLPVAGINTTYSADTLVTDSAAAGTALATGHKTNNGMISQKPDGTSVKSLIELAEEKGMATGIVTTTRLTHATPAVFAAHNASRNNENDIAVEFLESGVDYFAGGGNRHFVPQNWKWGKSKRTDDRNLLTEFNNKGYTVFASKDDSAAFRKYEPKMGDKVIATLAYSHLPYEIDRKQTDESPSLGEITQKGIELLSKADKGFFLMVEGGRIDHACHANDAVGSIHDTLAFDDAIAKAYEFYQKHPEETLIVVVGDHETGGMGLGFGKNYFVKVDGLKDVKASVEDVLIDKYDGDKEAYFKYIAENFGLNDLTEEEKAKIIKAMDIKDSKKEDYDLVTYGPNYYCPVAVTTTHIISERTNIQWTTYAHSATSIPMSAIGKGAENFGGYKDNTEIAKAMANLMGFELTK</sequence>